<evidence type="ECO:0000313" key="4">
    <source>
        <dbReference type="Proteomes" id="UP000030699"/>
    </source>
</evidence>
<accession>A0A024WTL9</accession>
<dbReference type="Proteomes" id="UP000030699">
    <property type="component" value="Unassembled WGS sequence"/>
</dbReference>
<dbReference type="AlphaFoldDB" id="A0A024WTL9"/>
<keyword evidence="2" id="KW-0175">Coiled coil</keyword>
<feature type="coiled-coil region" evidence="2">
    <location>
        <begin position="426"/>
        <end position="467"/>
    </location>
</feature>
<reference evidence="3 4" key="2">
    <citation type="submission" date="2013-02" db="EMBL/GenBank/DDBJ databases">
        <title>The Genome Sequence of Plasmodium falciparum MaliPS096_E11.</title>
        <authorList>
            <consortium name="The Broad Institute Genome Sequencing Platform"/>
            <consortium name="The Broad Institute Genome Sequencing Center for Infectious Disease"/>
            <person name="Neafsey D."/>
            <person name="Cheeseman I."/>
            <person name="Volkman S."/>
            <person name="Adams J."/>
            <person name="Walker B."/>
            <person name="Young S.K."/>
            <person name="Zeng Q."/>
            <person name="Gargeya S."/>
            <person name="Fitzgerald M."/>
            <person name="Haas B."/>
            <person name="Abouelleil A."/>
            <person name="Alvarado L."/>
            <person name="Arachchi H.M."/>
            <person name="Berlin A.M."/>
            <person name="Chapman S.B."/>
            <person name="Dewar J."/>
            <person name="Goldberg J."/>
            <person name="Griggs A."/>
            <person name="Gujja S."/>
            <person name="Hansen M."/>
            <person name="Howarth C."/>
            <person name="Imamovic A."/>
            <person name="Larimer J."/>
            <person name="McCowan C."/>
            <person name="Murphy C."/>
            <person name="Neiman D."/>
            <person name="Pearson M."/>
            <person name="Priest M."/>
            <person name="Roberts A."/>
            <person name="Saif S."/>
            <person name="Shea T."/>
            <person name="Sisk P."/>
            <person name="Sykes S."/>
            <person name="Wortman J."/>
            <person name="Nusbaum C."/>
            <person name="Birren B."/>
        </authorList>
    </citation>
    <scope>NUCLEOTIDE SEQUENCE [LARGE SCALE GENOMIC DNA]</scope>
    <source>
        <strain evidence="3 4">MaliPS096_E11</strain>
    </source>
</reference>
<dbReference type="EMBL" id="KI925518">
    <property type="protein sequence ID" value="ETW50537.1"/>
    <property type="molecule type" value="Genomic_DNA"/>
</dbReference>
<dbReference type="PROSITE" id="PS50194">
    <property type="entry name" value="FILAMIN_REPEAT"/>
    <property type="match status" value="1"/>
</dbReference>
<proteinExistence type="predicted"/>
<dbReference type="SUPFAM" id="SSF81296">
    <property type="entry name" value="E set domains"/>
    <property type="match status" value="2"/>
</dbReference>
<name>A0A024WTL9_PLAFA</name>
<sequence length="912" mass="109775">MSRVYGMEQLNDILKYNIRGNKRKEGKIKSNHDIIKVKEKEKGENYNDNYLNKSKLIGKKYIDKVINECNDIYINDYLYNNKLYQHIYNNMYDHKKINNDIRMMNQNNNDIRMMNQNNNDIRMMNQNNNDIEYKQYTNLNIDNKLCKVKGQHLYEGKAGITNEIIIETFNINEEYIYIENCILEVYIKRKEEIDKLNYNKNEYINTQYNDNNMYGKFINNNLFNKYLYDKHHSLINLNYNKYNINANFSNYKNVGEHSSKQHENQYDIHEQNDDDNNKLCIPNNINEKKKNTYCIITKKHINNDGLYHDHYNNNITYYDTIKEGYLNNNLEYDEESNKLIKDSIKCNVKDLKNGTYIITYNLKKCGHYYLSIFHNKKHIAESPYLLEIKPSEAYAANCVIYKNDITNQFIIPYDENEEMLSCDDDKKIYEDNKKIYEDKKKIYEDDKKIYEDEKKIYEDNKKIYEDNIIYDYNNICNYNNICDYNNNAPCEGTVHHVSNKIHQHDREKKKKKMHVLKFTKEEEEEELNKTFNNFFIQCYDAYENKICKGGDILEVEGIGDIKIINVQDLNNGTYEVIYKYMKSNDESNDESNSNNCNNYCSNIYREIHVTLNKVHIKGSPFRIIFKNDNNMYYINKLKNILQIEDYNINSFELIERILNIIKSYKNHIKDNFIITEKIINSLLYSDPFMNINSYYYNKKELHEILQKVDTQLISLMSIPMKVQLFHYIKYINNDNKIVELKKLLFNDLIYELGYILKNINLFYHSFQNDMEDLKSKTILQNQIIKEANIMYKSLRDKNIHTLPFNFSINDMNIYKQNLTNKKKQLLQKHNMLVQKYKDIKMKEKQFLQDRKQITNQLTKKYQLHKYVYEQSTNALVEINTNLKKKTIQSIKQYTAHEQKFLSLKPHNKTILK</sequence>
<evidence type="ECO:0000256" key="1">
    <source>
        <dbReference type="PROSITE-ProRule" id="PRU00087"/>
    </source>
</evidence>
<evidence type="ECO:0000313" key="3">
    <source>
        <dbReference type="EMBL" id="ETW50537.1"/>
    </source>
</evidence>
<dbReference type="OrthoDB" id="5334309at2759"/>
<dbReference type="InterPro" id="IPR013783">
    <property type="entry name" value="Ig-like_fold"/>
</dbReference>
<dbReference type="InterPro" id="IPR014756">
    <property type="entry name" value="Ig_E-set"/>
</dbReference>
<feature type="coiled-coil region" evidence="2">
    <location>
        <begin position="808"/>
        <end position="835"/>
    </location>
</feature>
<evidence type="ECO:0000256" key="2">
    <source>
        <dbReference type="SAM" id="Coils"/>
    </source>
</evidence>
<feature type="repeat" description="Filamin" evidence="1">
    <location>
        <begin position="344"/>
        <end position="388"/>
    </location>
</feature>
<gene>
    <name evidence="3" type="ORF">PFMALIP_01417</name>
</gene>
<reference evidence="3 4" key="1">
    <citation type="submission" date="2013-02" db="EMBL/GenBank/DDBJ databases">
        <title>The Genome Annotation of Plasmodium falciparum MaliPS096_E11.</title>
        <authorList>
            <consortium name="The Broad Institute Genome Sequencing Platform"/>
            <consortium name="The Broad Institute Genome Sequencing Center for Infectious Disease"/>
            <person name="Neafsey D."/>
            <person name="Hoffman S."/>
            <person name="Volkman S."/>
            <person name="Rosenthal P."/>
            <person name="Walker B."/>
            <person name="Young S.K."/>
            <person name="Zeng Q."/>
            <person name="Gargeya S."/>
            <person name="Fitzgerald M."/>
            <person name="Haas B."/>
            <person name="Abouelleil A."/>
            <person name="Allen A.W."/>
            <person name="Alvarado L."/>
            <person name="Arachchi H.M."/>
            <person name="Berlin A.M."/>
            <person name="Chapman S.B."/>
            <person name="Gainer-Dewar J."/>
            <person name="Goldberg J."/>
            <person name="Griggs A."/>
            <person name="Gujja S."/>
            <person name="Hansen M."/>
            <person name="Howarth C."/>
            <person name="Imamovic A."/>
            <person name="Ireland A."/>
            <person name="Larimer J."/>
            <person name="McCowan C."/>
            <person name="Murphy C."/>
            <person name="Pearson M."/>
            <person name="Poon T.W."/>
            <person name="Priest M."/>
            <person name="Roberts A."/>
            <person name="Saif S."/>
            <person name="Shea T."/>
            <person name="Sisk P."/>
            <person name="Sykes S."/>
            <person name="Wortman J."/>
            <person name="Nusbaum C."/>
            <person name="Birren B."/>
        </authorList>
    </citation>
    <scope>NUCLEOTIDE SEQUENCE [LARGE SCALE GENOMIC DNA]</scope>
    <source>
        <strain evidence="3 4">MaliPS096_E11</strain>
    </source>
</reference>
<organism evidence="3 4">
    <name type="scientific">Plasmodium falciparum MaliPS096_E11</name>
    <dbReference type="NCBI Taxonomy" id="1036727"/>
    <lineage>
        <taxon>Eukaryota</taxon>
        <taxon>Sar</taxon>
        <taxon>Alveolata</taxon>
        <taxon>Apicomplexa</taxon>
        <taxon>Aconoidasida</taxon>
        <taxon>Haemosporida</taxon>
        <taxon>Plasmodiidae</taxon>
        <taxon>Plasmodium</taxon>
        <taxon>Plasmodium (Laverania)</taxon>
    </lineage>
</organism>
<protein>
    <submittedName>
        <fullName evidence="3">Uncharacterized protein</fullName>
    </submittedName>
</protein>
<dbReference type="Gene3D" id="2.60.40.10">
    <property type="entry name" value="Immunoglobulins"/>
    <property type="match status" value="2"/>
</dbReference>
<dbReference type="InterPro" id="IPR017868">
    <property type="entry name" value="Filamin/ABP280_repeat-like"/>
</dbReference>
<dbReference type="Pfam" id="PF00630">
    <property type="entry name" value="Filamin"/>
    <property type="match status" value="1"/>
</dbReference>